<sequence length="225" mass="24394">MRKYEAAALLPDLSIHNISRTAPADPIFEEAGSAFARGTLFQTVGGPVAVEDLLPGDYIQTANGSEPIHWIGSTNYVPRVEDSDSILTTLYRVTAAAFGLESPASDMIFGPSARVLVRRDAFRSVIGHDAVFVPLADFADGERIIPIQPGGSVQMFHVGLRRHGVLKIGGMELESYHPGPGLRRSLGADRMETFLSLFPNITRLSDLGELSYPRTSRDAAQRLCA</sequence>
<proteinExistence type="predicted"/>
<accession>A0A1N7L007</accession>
<evidence type="ECO:0000259" key="1">
    <source>
        <dbReference type="Pfam" id="PF13403"/>
    </source>
</evidence>
<name>A0A1N7L007_9RHOB</name>
<organism evidence="2 3">
    <name type="scientific">Roseivivax lentus</name>
    <dbReference type="NCBI Taxonomy" id="633194"/>
    <lineage>
        <taxon>Bacteria</taxon>
        <taxon>Pseudomonadati</taxon>
        <taxon>Pseudomonadota</taxon>
        <taxon>Alphaproteobacteria</taxon>
        <taxon>Rhodobacterales</taxon>
        <taxon>Roseobacteraceae</taxon>
        <taxon>Roseivivax</taxon>
    </lineage>
</organism>
<dbReference type="EMBL" id="FTOQ01000002">
    <property type="protein sequence ID" value="SIS67096.1"/>
    <property type="molecule type" value="Genomic_DNA"/>
</dbReference>
<reference evidence="3" key="1">
    <citation type="submission" date="2017-01" db="EMBL/GenBank/DDBJ databases">
        <authorList>
            <person name="Varghese N."/>
            <person name="Submissions S."/>
        </authorList>
    </citation>
    <scope>NUCLEOTIDE SEQUENCE [LARGE SCALE GENOMIC DNA]</scope>
    <source>
        <strain evidence="3">DSM 29430</strain>
    </source>
</reference>
<gene>
    <name evidence="2" type="ORF">SAMN05421759_102229</name>
</gene>
<keyword evidence="3" id="KW-1185">Reference proteome</keyword>
<protein>
    <submittedName>
        <fullName evidence="2">Hint domain-containing protein</fullName>
    </submittedName>
</protein>
<dbReference type="Pfam" id="PF13403">
    <property type="entry name" value="Hint_2"/>
    <property type="match status" value="1"/>
</dbReference>
<dbReference type="OrthoDB" id="6305173at2"/>
<dbReference type="RefSeq" id="WP_076445551.1">
    <property type="nucleotide sequence ID" value="NZ_FTOQ01000002.1"/>
</dbReference>
<evidence type="ECO:0000313" key="2">
    <source>
        <dbReference type="EMBL" id="SIS67096.1"/>
    </source>
</evidence>
<dbReference type="STRING" id="633194.SAMN05421759_102229"/>
<feature type="domain" description="Hedgehog/Intein (Hint)" evidence="1">
    <location>
        <begin position="34"/>
        <end position="179"/>
    </location>
</feature>
<evidence type="ECO:0000313" key="3">
    <source>
        <dbReference type="Proteomes" id="UP000186684"/>
    </source>
</evidence>
<dbReference type="InterPro" id="IPR028992">
    <property type="entry name" value="Hedgehog/Intein_dom"/>
</dbReference>
<dbReference type="AlphaFoldDB" id="A0A1N7L007"/>
<dbReference type="Proteomes" id="UP000186684">
    <property type="component" value="Unassembled WGS sequence"/>
</dbReference>